<gene>
    <name evidence="1" type="ORF">BN4901_1876</name>
</gene>
<name>A0ABY0JMQ8_9ENTR</name>
<reference evidence="1 2" key="1">
    <citation type="submission" date="2016-04" db="EMBL/GenBank/DDBJ databases">
        <authorList>
            <person name="Mornico D."/>
        </authorList>
    </citation>
    <scope>NUCLEOTIDE SEQUENCE [LARGE SCALE GENOMIC DNA]</scope>
    <source>
        <strain evidence="1 2">A121</strain>
    </source>
</reference>
<proteinExistence type="predicted"/>
<organism evidence="1 2">
    <name type="scientific">Citrobacter europaeus</name>
    <dbReference type="NCBI Taxonomy" id="1914243"/>
    <lineage>
        <taxon>Bacteria</taxon>
        <taxon>Pseudomonadati</taxon>
        <taxon>Pseudomonadota</taxon>
        <taxon>Gammaproteobacteria</taxon>
        <taxon>Enterobacterales</taxon>
        <taxon>Enterobacteriaceae</taxon>
        <taxon>Citrobacter</taxon>
    </lineage>
</organism>
<dbReference type="EMBL" id="FLUX01000019">
    <property type="protein sequence ID" value="SBW24629.1"/>
    <property type="molecule type" value="Genomic_DNA"/>
</dbReference>
<keyword evidence="2" id="KW-1185">Reference proteome</keyword>
<evidence type="ECO:0000313" key="1">
    <source>
        <dbReference type="EMBL" id="SBW24629.1"/>
    </source>
</evidence>
<sequence length="54" mass="5932">MGKRDGEHVIPAQGSVHLSALTFSYILFAVQTCSNKNTDGQAWLVRLKIADVFP</sequence>
<accession>A0ABY0JMQ8</accession>
<comment type="caution">
    <text evidence="1">The sequence shown here is derived from an EMBL/GenBank/DDBJ whole genome shotgun (WGS) entry which is preliminary data.</text>
</comment>
<dbReference type="Proteomes" id="UP000195338">
    <property type="component" value="Unassembled WGS sequence"/>
</dbReference>
<evidence type="ECO:0000313" key="2">
    <source>
        <dbReference type="Proteomes" id="UP000195338"/>
    </source>
</evidence>
<protein>
    <submittedName>
        <fullName evidence="1">Uncharacterized protein</fullName>
    </submittedName>
</protein>